<dbReference type="PATRIC" id="fig|42253.5.peg.2318"/>
<evidence type="ECO:0000313" key="3">
    <source>
        <dbReference type="Proteomes" id="UP000069205"/>
    </source>
</evidence>
<evidence type="ECO:0008006" key="4">
    <source>
        <dbReference type="Google" id="ProtNLM"/>
    </source>
</evidence>
<accession>A0A0K2GCU0</accession>
<dbReference type="Proteomes" id="UP000069205">
    <property type="component" value="Chromosome"/>
</dbReference>
<proteinExistence type="predicted"/>
<dbReference type="OrthoDB" id="9900273at2"/>
<dbReference type="RefSeq" id="WP_053379879.1">
    <property type="nucleotide sequence ID" value="NZ_CP011801.1"/>
</dbReference>
<dbReference type="KEGG" id="nmv:NITMOv2_2353"/>
<evidence type="ECO:0000256" key="1">
    <source>
        <dbReference type="SAM" id="SignalP"/>
    </source>
</evidence>
<dbReference type="EMBL" id="CP011801">
    <property type="protein sequence ID" value="ALA58768.1"/>
    <property type="molecule type" value="Genomic_DNA"/>
</dbReference>
<gene>
    <name evidence="2" type="ORF">NITMOv2_2353</name>
</gene>
<keyword evidence="3" id="KW-1185">Reference proteome</keyword>
<name>A0A0K2GCU0_NITMO</name>
<organism evidence="2 3">
    <name type="scientific">Nitrospira moscoviensis</name>
    <dbReference type="NCBI Taxonomy" id="42253"/>
    <lineage>
        <taxon>Bacteria</taxon>
        <taxon>Pseudomonadati</taxon>
        <taxon>Nitrospirota</taxon>
        <taxon>Nitrospiria</taxon>
        <taxon>Nitrospirales</taxon>
        <taxon>Nitrospiraceae</taxon>
        <taxon>Nitrospira</taxon>
    </lineage>
</organism>
<feature type="signal peptide" evidence="1">
    <location>
        <begin position="1"/>
        <end position="23"/>
    </location>
</feature>
<protein>
    <recommendedName>
        <fullName evidence="4">CSD domain-containing protein</fullName>
    </recommendedName>
</protein>
<reference evidence="2 3" key="1">
    <citation type="journal article" date="2015" name="Proc. Natl. Acad. Sci. U.S.A.">
        <title>Expanded metabolic versatility of ubiquitous nitrite-oxidizing bacteria from the genus Nitrospira.</title>
        <authorList>
            <person name="Koch H."/>
            <person name="Lucker S."/>
            <person name="Albertsen M."/>
            <person name="Kitzinger K."/>
            <person name="Herbold C."/>
            <person name="Spieck E."/>
            <person name="Nielsen P.H."/>
            <person name="Wagner M."/>
            <person name="Daims H."/>
        </authorList>
    </citation>
    <scope>NUCLEOTIDE SEQUENCE [LARGE SCALE GENOMIC DNA]</scope>
    <source>
        <strain evidence="2 3">NSP M-1</strain>
    </source>
</reference>
<keyword evidence="1" id="KW-0732">Signal</keyword>
<evidence type="ECO:0000313" key="2">
    <source>
        <dbReference type="EMBL" id="ALA58768.1"/>
    </source>
</evidence>
<dbReference type="AlphaFoldDB" id="A0A0K2GCU0"/>
<feature type="chain" id="PRO_5005476934" description="CSD domain-containing protein" evidence="1">
    <location>
        <begin position="24"/>
        <end position="135"/>
    </location>
</feature>
<sequence>MGRTTWLWLTALVLLLGAPAADAGAPAEGTGAQSQVVTGTLTKLDWASGKGLVTTDLGKPVFFEVTKPHLFENLSVGARVTVEIDGYGRVNKITDASVVEFLPPSGETDMGSVQPVGLPVVGLAKSVDHGAGRRG</sequence>